<reference evidence="2" key="1">
    <citation type="journal article" date="2014" name="Int. J. Syst. Evol. Microbiol.">
        <title>Complete genome sequence of Corynebacterium casei LMG S-19264T (=DSM 44701T), isolated from a smear-ripened cheese.</title>
        <authorList>
            <consortium name="US DOE Joint Genome Institute (JGI-PGF)"/>
            <person name="Walter F."/>
            <person name="Albersmeier A."/>
            <person name="Kalinowski J."/>
            <person name="Ruckert C."/>
        </authorList>
    </citation>
    <scope>NUCLEOTIDE SEQUENCE</scope>
    <source>
        <strain evidence="2">JCM 14371</strain>
    </source>
</reference>
<name>A0A917P7E5_9DEIO</name>
<protein>
    <recommendedName>
        <fullName evidence="4">Terminase small subunit</fullName>
    </recommendedName>
</protein>
<keyword evidence="3" id="KW-1185">Reference proteome</keyword>
<evidence type="ECO:0008006" key="4">
    <source>
        <dbReference type="Google" id="ProtNLM"/>
    </source>
</evidence>
<evidence type="ECO:0000256" key="1">
    <source>
        <dbReference type="SAM" id="MobiDB-lite"/>
    </source>
</evidence>
<reference evidence="2" key="2">
    <citation type="submission" date="2020-09" db="EMBL/GenBank/DDBJ databases">
        <authorList>
            <person name="Sun Q."/>
            <person name="Ohkuma M."/>
        </authorList>
    </citation>
    <scope>NUCLEOTIDE SEQUENCE</scope>
    <source>
        <strain evidence="2">JCM 14371</strain>
    </source>
</reference>
<dbReference type="RefSeq" id="WP_188960749.1">
    <property type="nucleotide sequence ID" value="NZ_BMOE01000001.1"/>
</dbReference>
<dbReference type="Proteomes" id="UP000635726">
    <property type="component" value="Unassembled WGS sequence"/>
</dbReference>
<accession>A0A917P7E5</accession>
<dbReference type="AlphaFoldDB" id="A0A917P7E5"/>
<comment type="caution">
    <text evidence="2">The sequence shown here is derived from an EMBL/GenBank/DDBJ whole genome shotgun (WGS) entry which is preliminary data.</text>
</comment>
<gene>
    <name evidence="2" type="ORF">GCM10008939_06480</name>
</gene>
<evidence type="ECO:0000313" key="3">
    <source>
        <dbReference type="Proteomes" id="UP000635726"/>
    </source>
</evidence>
<organism evidence="2 3">
    <name type="scientific">Deinococcus aquiradiocola</name>
    <dbReference type="NCBI Taxonomy" id="393059"/>
    <lineage>
        <taxon>Bacteria</taxon>
        <taxon>Thermotogati</taxon>
        <taxon>Deinococcota</taxon>
        <taxon>Deinococci</taxon>
        <taxon>Deinococcales</taxon>
        <taxon>Deinococcaceae</taxon>
        <taxon>Deinococcus</taxon>
    </lineage>
</organism>
<proteinExistence type="predicted"/>
<dbReference type="EMBL" id="BMOE01000001">
    <property type="protein sequence ID" value="GGJ65274.1"/>
    <property type="molecule type" value="Genomic_DNA"/>
</dbReference>
<feature type="region of interest" description="Disordered" evidence="1">
    <location>
        <begin position="1"/>
        <end position="33"/>
    </location>
</feature>
<evidence type="ECO:0000313" key="2">
    <source>
        <dbReference type="EMBL" id="GGJ65274.1"/>
    </source>
</evidence>
<sequence>MPRTTETAANPKPAQLKTSAPKSAGGRPPKYDWSSIRREYIRGDERVTYLSLSTKTGYPSHDVIKSRAAREDWTDLRAQFQHKVAAAAQNLDLETLEEVRNRQARIGKALQTTAVKGMAHLNPQELSAFEVARLAQVGSDLERKARGMEEFTVRVEDLRSPADLKNLTPEQLLELRARVKGRGQA</sequence>